<protein>
    <submittedName>
        <fullName evidence="2">Lipid asymmetry maintenance protein MlaB</fullName>
    </submittedName>
</protein>
<dbReference type="InterPro" id="IPR058548">
    <property type="entry name" value="MlaB-like_STAS"/>
</dbReference>
<evidence type="ECO:0000313" key="4">
    <source>
        <dbReference type="Proteomes" id="UP001495779"/>
    </source>
</evidence>
<dbReference type="Pfam" id="PF13466">
    <property type="entry name" value="STAS_2"/>
    <property type="match status" value="1"/>
</dbReference>
<dbReference type="Proteomes" id="UP001495779">
    <property type="component" value="Unassembled WGS sequence"/>
</dbReference>
<reference evidence="3 4" key="1">
    <citation type="submission" date="2021-04" db="EMBL/GenBank/DDBJ databases">
        <title>Determining the burden of carbapenem-resistant Enterobacterales from a tertiary public heath setting in Bangladesh: a clinical, epidemiological, and molecular study.</title>
        <authorList>
            <person name="Farzana R."/>
            <person name="Walsh T.R."/>
        </authorList>
    </citation>
    <scope>NUCLEOTIDE SEQUENCE [LARGE SCALE GENOMIC DNA]</scope>
    <source>
        <strain evidence="4">dmpro_s316</strain>
        <strain evidence="3">Dmpro_s316</strain>
    </source>
</reference>
<proteinExistence type="predicted"/>
<dbReference type="EMBL" id="JAGSRH010000005">
    <property type="protein sequence ID" value="MER5076265.1"/>
    <property type="molecule type" value="Genomic_DNA"/>
</dbReference>
<name>A0AAI9MYA2_PROST</name>
<dbReference type="CDD" id="cd07043">
    <property type="entry name" value="STAS_anti-anti-sigma_factors"/>
    <property type="match status" value="1"/>
</dbReference>
<dbReference type="SUPFAM" id="SSF52091">
    <property type="entry name" value="SpoIIaa-like"/>
    <property type="match status" value="1"/>
</dbReference>
<dbReference type="PROSITE" id="PS50801">
    <property type="entry name" value="STAS"/>
    <property type="match status" value="1"/>
</dbReference>
<gene>
    <name evidence="2" type="primary">mlaB</name>
    <name evidence="2" type="ORF">JRA39_003440</name>
    <name evidence="3" type="ORF">KDV35_05200</name>
</gene>
<dbReference type="AlphaFoldDB" id="A0AAI9MYA2"/>
<dbReference type="InterPro" id="IPR052746">
    <property type="entry name" value="MlaB_ABC_Transporter"/>
</dbReference>
<dbReference type="RefSeq" id="WP_154624907.1">
    <property type="nucleotide sequence ID" value="NZ_CP095443.1"/>
</dbReference>
<evidence type="ECO:0000313" key="3">
    <source>
        <dbReference type="EMBL" id="MER5076265.1"/>
    </source>
</evidence>
<dbReference type="PANTHER" id="PTHR35849:SF1">
    <property type="entry name" value="INTERMEMBRANE PHOSPHOLIPID TRANSPORT SYSTEM BINDING PROTEIN MLAB"/>
    <property type="match status" value="1"/>
</dbReference>
<dbReference type="NCBIfam" id="NF033618">
    <property type="entry name" value="mlaB_1"/>
    <property type="match status" value="1"/>
</dbReference>
<feature type="domain" description="STAS" evidence="1">
    <location>
        <begin position="42"/>
        <end position="96"/>
    </location>
</feature>
<dbReference type="InterPro" id="IPR036513">
    <property type="entry name" value="STAS_dom_sf"/>
</dbReference>
<organism evidence="2">
    <name type="scientific">Providencia stuartii</name>
    <dbReference type="NCBI Taxonomy" id="588"/>
    <lineage>
        <taxon>Bacteria</taxon>
        <taxon>Pseudomonadati</taxon>
        <taxon>Pseudomonadota</taxon>
        <taxon>Gammaproteobacteria</taxon>
        <taxon>Enterobacterales</taxon>
        <taxon>Morganellaceae</taxon>
        <taxon>Providencia</taxon>
    </lineage>
</organism>
<dbReference type="EMBL" id="AAZDVE040000033">
    <property type="protein sequence ID" value="EMP9434341.1"/>
    <property type="molecule type" value="Genomic_DNA"/>
</dbReference>
<dbReference type="Gene3D" id="3.30.750.24">
    <property type="entry name" value="STAS domain"/>
    <property type="match status" value="1"/>
</dbReference>
<reference evidence="2" key="2">
    <citation type="submission" date="2024-02" db="EMBL/GenBank/DDBJ databases">
        <authorList>
            <consortium name="Clinical and Environmental Microbiology Branch: Whole genome sequencing antimicrobial resistance pathogens in the healthcare setting"/>
        </authorList>
    </citation>
    <scope>NUCLEOTIDE SEQUENCE</scope>
    <source>
        <strain evidence="2">2020GO-00142</strain>
    </source>
</reference>
<dbReference type="InterPro" id="IPR049743">
    <property type="entry name" value="MlaB"/>
</dbReference>
<dbReference type="PANTHER" id="PTHR35849">
    <property type="entry name" value="BLR2341 PROTEIN"/>
    <property type="match status" value="1"/>
</dbReference>
<evidence type="ECO:0000259" key="1">
    <source>
        <dbReference type="PROSITE" id="PS50801"/>
    </source>
</evidence>
<accession>A0AAI9MYA2</accession>
<sequence>MSHALTWDTASSTVKLSGTLGRESLLVFWEQRETLLSQVEQIDVSGLDHVDSTGLAMLVRLKGEFEQQKRSLQIVGMSDNLTTLMELYGVKSLLLS</sequence>
<comment type="caution">
    <text evidence="2">The sequence shown here is derived from an EMBL/GenBank/DDBJ whole genome shotgun (WGS) entry which is preliminary data.</text>
</comment>
<dbReference type="InterPro" id="IPR002645">
    <property type="entry name" value="STAS_dom"/>
</dbReference>
<evidence type="ECO:0000313" key="2">
    <source>
        <dbReference type="EMBL" id="EMP9434341.1"/>
    </source>
</evidence>